<dbReference type="GeneID" id="25414324"/>
<protein>
    <submittedName>
        <fullName evidence="2">Uncharacterized protein</fullName>
    </submittedName>
</protein>
<evidence type="ECO:0000313" key="2">
    <source>
        <dbReference type="EMBL" id="KEQ68649.1"/>
    </source>
</evidence>
<gene>
    <name evidence="2" type="ORF">M436DRAFT_67964</name>
</gene>
<evidence type="ECO:0000256" key="1">
    <source>
        <dbReference type="SAM" id="MobiDB-lite"/>
    </source>
</evidence>
<reference evidence="2 3" key="1">
    <citation type="journal article" date="2014" name="BMC Genomics">
        <title>Genome sequencing of four Aureobasidium pullulans varieties: biotechnological potential, stress tolerance, and description of new species.</title>
        <authorList>
            <person name="Gostin Ar C."/>
            <person name="Ohm R.A."/>
            <person name="Kogej T."/>
            <person name="Sonjak S."/>
            <person name="Turk M."/>
            <person name="Zajc J."/>
            <person name="Zalar P."/>
            <person name="Grube M."/>
            <person name="Sun H."/>
            <person name="Han J."/>
            <person name="Sharma A."/>
            <person name="Chiniquy J."/>
            <person name="Ngan C.Y."/>
            <person name="Lipzen A."/>
            <person name="Barry K."/>
            <person name="Grigoriev I.V."/>
            <person name="Gunde-Cimerman N."/>
        </authorList>
    </citation>
    <scope>NUCLEOTIDE SEQUENCE [LARGE SCALE GENOMIC DNA]</scope>
    <source>
        <strain evidence="2 3">CBS 147.97</strain>
    </source>
</reference>
<feature type="region of interest" description="Disordered" evidence="1">
    <location>
        <begin position="346"/>
        <end position="387"/>
    </location>
</feature>
<feature type="compositionally biased region" description="Acidic residues" evidence="1">
    <location>
        <begin position="184"/>
        <end position="200"/>
    </location>
</feature>
<dbReference type="HOGENOM" id="CLU_729540_0_0_1"/>
<evidence type="ECO:0000313" key="3">
    <source>
        <dbReference type="Proteomes" id="UP000027730"/>
    </source>
</evidence>
<accession>A0A074WAR5</accession>
<proteinExistence type="predicted"/>
<keyword evidence="3" id="KW-1185">Reference proteome</keyword>
<feature type="compositionally biased region" description="Low complexity" evidence="1">
    <location>
        <begin position="30"/>
        <end position="42"/>
    </location>
</feature>
<dbReference type="AlphaFoldDB" id="A0A074WAR5"/>
<dbReference type="Proteomes" id="UP000027730">
    <property type="component" value="Unassembled WGS sequence"/>
</dbReference>
<dbReference type="OrthoDB" id="3899237at2759"/>
<dbReference type="EMBL" id="KL584727">
    <property type="protein sequence ID" value="KEQ68649.1"/>
    <property type="molecule type" value="Genomic_DNA"/>
</dbReference>
<dbReference type="RefSeq" id="XP_013422836.1">
    <property type="nucleotide sequence ID" value="XM_013567382.1"/>
</dbReference>
<sequence length="387" mass="41497">MAINTEFTHRRSASAASSVNEAGSDGGSSSGSASTVATARSTPFIGPQNHPGLPPQFHPAPVDPVYGNLNARHDQTNRFEDTAFAFQLDQVETQIRLLDTHGPYSDVTLGSEYDADWSEPLPDGIDINELHAIEADIMFALYYNHYDPADGPFPASNTLEAINAPRNYNHLPWGPRQYGHMPEEESDNESDSESDNESDSEATTAAYETPLMPRYHAIASYNDLIASTVARPGTIAGMAIRDQSQPAHTPPIIGVEARSSAGAMAEMTQGAYASAAPVTGSSSSAVDELDPNLAAVVHNLRTGLTPASTAAVSQEVGADLSSAAHDVPFETPIFPANWVTHTRTSIMSSRQPRATPIRRRNSHTGSVNYTTSPISRRFTYEREGDGA</sequence>
<organism evidence="2 3">
    <name type="scientific">Aureobasidium namibiae CBS 147.97</name>
    <dbReference type="NCBI Taxonomy" id="1043004"/>
    <lineage>
        <taxon>Eukaryota</taxon>
        <taxon>Fungi</taxon>
        <taxon>Dikarya</taxon>
        <taxon>Ascomycota</taxon>
        <taxon>Pezizomycotina</taxon>
        <taxon>Dothideomycetes</taxon>
        <taxon>Dothideomycetidae</taxon>
        <taxon>Dothideales</taxon>
        <taxon>Saccotheciaceae</taxon>
        <taxon>Aureobasidium</taxon>
    </lineage>
</organism>
<feature type="region of interest" description="Disordered" evidence="1">
    <location>
        <begin position="1"/>
        <end position="58"/>
    </location>
</feature>
<feature type="region of interest" description="Disordered" evidence="1">
    <location>
        <begin position="173"/>
        <end position="208"/>
    </location>
</feature>
<feature type="compositionally biased region" description="Polar residues" evidence="1">
    <location>
        <begin position="363"/>
        <end position="374"/>
    </location>
</feature>
<feature type="compositionally biased region" description="Basic and acidic residues" evidence="1">
    <location>
        <begin position="378"/>
        <end position="387"/>
    </location>
</feature>
<name>A0A074WAR5_9PEZI</name>